<feature type="compositionally biased region" description="Basic residues" evidence="2">
    <location>
        <begin position="564"/>
        <end position="574"/>
    </location>
</feature>
<feature type="region of interest" description="Disordered" evidence="2">
    <location>
        <begin position="24"/>
        <end position="90"/>
    </location>
</feature>
<proteinExistence type="predicted"/>
<dbReference type="Proteomes" id="UP000709295">
    <property type="component" value="Unassembled WGS sequence"/>
</dbReference>
<evidence type="ECO:0000256" key="2">
    <source>
        <dbReference type="SAM" id="MobiDB-lite"/>
    </source>
</evidence>
<evidence type="ECO:0000313" key="4">
    <source>
        <dbReference type="Proteomes" id="UP000709295"/>
    </source>
</evidence>
<feature type="coiled-coil region" evidence="1">
    <location>
        <begin position="575"/>
        <end position="602"/>
    </location>
</feature>
<reference evidence="3" key="1">
    <citation type="submission" date="2021-01" db="EMBL/GenBank/DDBJ databases">
        <title>Phytophthora aleatoria, a newly-described species from Pinus radiata is distinct from Phytophthora cactorum isolates based on comparative genomics.</title>
        <authorList>
            <person name="Mcdougal R."/>
            <person name="Panda P."/>
            <person name="Williams N."/>
            <person name="Studholme D.J."/>
        </authorList>
    </citation>
    <scope>NUCLEOTIDE SEQUENCE</scope>
    <source>
        <strain evidence="3">NZFS 4037</strain>
    </source>
</reference>
<keyword evidence="1" id="KW-0175">Coiled coil</keyword>
<evidence type="ECO:0000256" key="1">
    <source>
        <dbReference type="SAM" id="Coils"/>
    </source>
</evidence>
<accession>A0A8J5IYB2</accession>
<protein>
    <submittedName>
        <fullName evidence="3">Uncharacterized protein</fullName>
    </submittedName>
</protein>
<feature type="region of interest" description="Disordered" evidence="2">
    <location>
        <begin position="527"/>
        <end position="574"/>
    </location>
</feature>
<evidence type="ECO:0000313" key="3">
    <source>
        <dbReference type="EMBL" id="KAG6953842.1"/>
    </source>
</evidence>
<sequence length="1466" mass="168119">MSGNPKVAVPEALESPTRLATDMATKWLASMDEMRDDDDKTETPSDISPSADSSPVCKKRGLKGQQKGSEEETQEAQKKRLKRKYRKSTINMRKEEKANLLEELAELHTKMEQIKARAFATCGGVEARTPSEMQSANRVLRRAIQKQQLECTKIHALMSEYSLFNIRVGSPIHRQIHLQKDTHARRATLLALKSKVLEDGAKFLNDRRPRVDPLKPMREDHGYEASNGDFYATYISTMQFENTVKQVYDILLGYFSSIEISVSEKLGNITIREDDDNMAPGITQNRLVSTTIGGLRMESNTVYFSRYEPGDEDACHQNGYGIFVADYVDHDDLNPYHPHERIRRDFTAVLELTSYPIRHGVRTRSKNTSEGRVVVLTRWVHSKVYHPEYEIPQSGWHEMRDNTERWIQTLHHTMMERLSPVVCYPMHDNMARLNGDASGQQQRPARLIGDRHPALAGCSLAPSFPQAQTPFQTLSAMPNPALLRASTASNALSAADSADVGQPWMSLTEMRATPITSLEQFTRLSRGEEASYTTRKRGIEEVPRPQSTSGEEGKSCSAATVEKPKRKRKYRKATHTIRKEEKERLEKEVKALKAQIADLRCQMIAPLDETEEFIKRKYEARRVLRESVQQRQKMFSQLSSIMSEYTLCTIQSGSPLEDFIHLKTDEQARRDTLAAIKIKKMEKAQRFMDMRRPNLDPCNIMGEERRYEAENGDFCSTRFTVTQFEDAQSVKQVFDLLLFYFCNIEISISEKIGHITIREDDGGDDKGIVQNRLVSTTHKDVKMESNTVLFSQYYDRSTDRSNGPGDSSYGIIVADFVDEDDRHPYVPSQRVRRDVNTVLEIREFVPRRPKNEAGASPRKSVVVLSRWVQNRMHYPKFLVCTDGWYELRDNMDLWGRALHRTIAENLREEFLRIRRSELDPLKAHTEDQRYETDSGGFRSMRFSIIPFEGIASVKQIFDLVVSYFSNMEISVSEELEALVTVRENDTIDSITQNVLMPTTIETSVKKESNTVMFSEFCERDDIPCSDRDYGVVGSEFVDNDERYSYRPKEQHLMAEEGTNTAASVAERSAVPRTLGKRHAATSPMGLDEVLGLGGARSYREEENGAANSARSDSLEEAAAKPNRPRKHRKSTHVARKEEKERLLKEMAVLNAQLESLKQQAMKSMDVDRETARSIQVGRELRDDVHVNQQKFGEIASIMSEFSLCNAQAGSPLHDIITLKRDQDSRRKVLREMKASKISKAEHFLRLRRPNTNLRRICDEGRRFEMDNGDFFSERLSITQFKDARSVKQIYDLLLFYYSNIEISISDKIGHITVRLDDDAGSKSIIQNRLMSTTIEDLKVESNTLTFAQFYEHQDDKTRGDGDYGIIVMDYADDDEKYPYQPGECIRKDVVAVMEVRECPRSSEDDDKMTVVFTRWVQSKLHRPDFPITLKHWNELREKMDLFGKTMQRSLAEDLHIEALGLRMSGN</sequence>
<feature type="compositionally biased region" description="Basic residues" evidence="2">
    <location>
        <begin position="1122"/>
        <end position="1133"/>
    </location>
</feature>
<gene>
    <name evidence="3" type="ORF">JG688_00012626</name>
</gene>
<comment type="caution">
    <text evidence="3">The sequence shown here is derived from an EMBL/GenBank/DDBJ whole genome shotgun (WGS) entry which is preliminary data.</text>
</comment>
<feature type="compositionally biased region" description="Low complexity" evidence="2">
    <location>
        <begin position="44"/>
        <end position="55"/>
    </location>
</feature>
<name>A0A8J5IYB2_9STRA</name>
<organism evidence="3 4">
    <name type="scientific">Phytophthora aleatoria</name>
    <dbReference type="NCBI Taxonomy" id="2496075"/>
    <lineage>
        <taxon>Eukaryota</taxon>
        <taxon>Sar</taxon>
        <taxon>Stramenopiles</taxon>
        <taxon>Oomycota</taxon>
        <taxon>Peronosporomycetes</taxon>
        <taxon>Peronosporales</taxon>
        <taxon>Peronosporaceae</taxon>
        <taxon>Phytophthora</taxon>
    </lineage>
</organism>
<keyword evidence="4" id="KW-1185">Reference proteome</keyword>
<feature type="region of interest" description="Disordered" evidence="2">
    <location>
        <begin position="1099"/>
        <end position="1137"/>
    </location>
</feature>
<dbReference type="EMBL" id="JAENGY010000993">
    <property type="protein sequence ID" value="KAG6953842.1"/>
    <property type="molecule type" value="Genomic_DNA"/>
</dbReference>